<evidence type="ECO:0000313" key="2">
    <source>
        <dbReference type="EMBL" id="PUZ74808.1"/>
    </source>
</evidence>
<keyword evidence="3" id="KW-1185">Reference proteome</keyword>
<gene>
    <name evidence="2" type="ORF">GQ55_1G095600</name>
</gene>
<protein>
    <submittedName>
        <fullName evidence="2">Uncharacterized protein</fullName>
    </submittedName>
</protein>
<sequence length="72" mass="7983">MQMAPTTKAAGFDASSAHPQQRPRALMTGKQWKGEKQSCCFLLPHQRSVASTTTSILCSASNWLTRMCIHNF</sequence>
<feature type="region of interest" description="Disordered" evidence="1">
    <location>
        <begin position="1"/>
        <end position="29"/>
    </location>
</feature>
<proteinExistence type="predicted"/>
<dbReference type="Gramene" id="PUZ74808">
    <property type="protein sequence ID" value="PUZ74808"/>
    <property type="gene ID" value="GQ55_1G095600"/>
</dbReference>
<evidence type="ECO:0000313" key="3">
    <source>
        <dbReference type="Proteomes" id="UP000244336"/>
    </source>
</evidence>
<name>A0A2T7F3Z4_9POAL</name>
<reference evidence="2 3" key="1">
    <citation type="submission" date="2018-04" db="EMBL/GenBank/DDBJ databases">
        <title>WGS assembly of Panicum hallii var. hallii HAL2.</title>
        <authorList>
            <person name="Lovell J."/>
            <person name="Jenkins J."/>
            <person name="Lowry D."/>
            <person name="Mamidi S."/>
            <person name="Sreedasyam A."/>
            <person name="Weng X."/>
            <person name="Barry K."/>
            <person name="Bonette J."/>
            <person name="Campitelli B."/>
            <person name="Daum C."/>
            <person name="Gordon S."/>
            <person name="Gould B."/>
            <person name="Lipzen A."/>
            <person name="MacQueen A."/>
            <person name="Palacio-Mejia J."/>
            <person name="Plott C."/>
            <person name="Shakirov E."/>
            <person name="Shu S."/>
            <person name="Yoshinaga Y."/>
            <person name="Zane M."/>
            <person name="Rokhsar D."/>
            <person name="Grimwood J."/>
            <person name="Schmutz J."/>
            <person name="Juenger T."/>
        </authorList>
    </citation>
    <scope>NUCLEOTIDE SEQUENCE [LARGE SCALE GENOMIC DNA]</scope>
    <source>
        <strain evidence="3">cv. HAL2</strain>
    </source>
</reference>
<dbReference type="Proteomes" id="UP000244336">
    <property type="component" value="Chromosome 1"/>
</dbReference>
<dbReference type="EMBL" id="CM009749">
    <property type="protein sequence ID" value="PUZ74808.1"/>
    <property type="molecule type" value="Genomic_DNA"/>
</dbReference>
<evidence type="ECO:0000256" key="1">
    <source>
        <dbReference type="SAM" id="MobiDB-lite"/>
    </source>
</evidence>
<organism evidence="2 3">
    <name type="scientific">Panicum hallii var. hallii</name>
    <dbReference type="NCBI Taxonomy" id="1504633"/>
    <lineage>
        <taxon>Eukaryota</taxon>
        <taxon>Viridiplantae</taxon>
        <taxon>Streptophyta</taxon>
        <taxon>Embryophyta</taxon>
        <taxon>Tracheophyta</taxon>
        <taxon>Spermatophyta</taxon>
        <taxon>Magnoliopsida</taxon>
        <taxon>Liliopsida</taxon>
        <taxon>Poales</taxon>
        <taxon>Poaceae</taxon>
        <taxon>PACMAD clade</taxon>
        <taxon>Panicoideae</taxon>
        <taxon>Panicodae</taxon>
        <taxon>Paniceae</taxon>
        <taxon>Panicinae</taxon>
        <taxon>Panicum</taxon>
        <taxon>Panicum sect. Panicum</taxon>
    </lineage>
</organism>
<accession>A0A2T7F3Z4</accession>
<dbReference type="AlphaFoldDB" id="A0A2T7F3Z4"/>